<evidence type="ECO:0000313" key="2">
    <source>
        <dbReference type="Proteomes" id="UP000295668"/>
    </source>
</evidence>
<proteinExistence type="predicted"/>
<keyword evidence="2" id="KW-1185">Reference proteome</keyword>
<gene>
    <name evidence="1" type="ORF">EZJ43_12830</name>
</gene>
<accession>A0A4R5MIT3</accession>
<comment type="caution">
    <text evidence="1">The sequence shown here is derived from an EMBL/GenBank/DDBJ whole genome shotgun (WGS) entry which is preliminary data.</text>
</comment>
<protein>
    <submittedName>
        <fullName evidence="1">Uncharacterized protein</fullName>
    </submittedName>
</protein>
<dbReference type="RefSeq" id="WP_133263119.1">
    <property type="nucleotide sequence ID" value="NZ_SJCY01000009.1"/>
</dbReference>
<organism evidence="1 2">
    <name type="scientific">Pedobacter changchengzhani</name>
    <dbReference type="NCBI Taxonomy" id="2529274"/>
    <lineage>
        <taxon>Bacteria</taxon>
        <taxon>Pseudomonadati</taxon>
        <taxon>Bacteroidota</taxon>
        <taxon>Sphingobacteriia</taxon>
        <taxon>Sphingobacteriales</taxon>
        <taxon>Sphingobacteriaceae</taxon>
        <taxon>Pedobacter</taxon>
    </lineage>
</organism>
<dbReference type="AlphaFoldDB" id="A0A4R5MIT3"/>
<evidence type="ECO:0000313" key="1">
    <source>
        <dbReference type="EMBL" id="TDG35504.1"/>
    </source>
</evidence>
<dbReference type="Proteomes" id="UP000295668">
    <property type="component" value="Unassembled WGS sequence"/>
</dbReference>
<name>A0A4R5MIT3_9SPHI</name>
<sequence>MTRQKNNKLIGFWESVEYPGMIRVFETDGNYYTINKSGTKYVISLKGKYSVISDNMYRETAETARTESEMAFKDIDYNVKYRFLGSDQVVEFSGTIQYKDGRTPTNWVEKYNRVPTLD</sequence>
<dbReference type="EMBL" id="SJCY01000009">
    <property type="protein sequence ID" value="TDG35504.1"/>
    <property type="molecule type" value="Genomic_DNA"/>
</dbReference>
<reference evidence="1 2" key="1">
    <citation type="submission" date="2019-02" db="EMBL/GenBank/DDBJ databases">
        <title>Pedobacter sp. nov., a novel speices isolated from soil of pinguins habitat in Antarcitica.</title>
        <authorList>
            <person name="He R.-H."/>
        </authorList>
    </citation>
    <scope>NUCLEOTIDE SEQUENCE [LARGE SCALE GENOMIC DNA]</scope>
    <source>
        <strain evidence="1 2">E01020</strain>
    </source>
</reference>
<dbReference type="Gene3D" id="2.40.128.490">
    <property type="entry name" value="Uncharacterised protein PF14869, DUF4488"/>
    <property type="match status" value="1"/>
</dbReference>